<feature type="transmembrane region" description="Helical" evidence="11">
    <location>
        <begin position="63"/>
        <end position="86"/>
    </location>
</feature>
<keyword evidence="7" id="KW-0249">Electron transport</keyword>
<organism evidence="13 14">
    <name type="scientific">Ancylostoma ceylanicum</name>
    <dbReference type="NCBI Taxonomy" id="53326"/>
    <lineage>
        <taxon>Eukaryota</taxon>
        <taxon>Metazoa</taxon>
        <taxon>Ecdysozoa</taxon>
        <taxon>Nematoda</taxon>
        <taxon>Chromadorea</taxon>
        <taxon>Rhabditida</taxon>
        <taxon>Rhabditina</taxon>
        <taxon>Rhabditomorpha</taxon>
        <taxon>Strongyloidea</taxon>
        <taxon>Ancylostomatidae</taxon>
        <taxon>Ancylostomatinae</taxon>
        <taxon>Ancylostoma</taxon>
    </lineage>
</organism>
<evidence type="ECO:0000256" key="2">
    <source>
        <dbReference type="ARBA" id="ARBA00004141"/>
    </source>
</evidence>
<keyword evidence="9" id="KW-0408">Iron</keyword>
<evidence type="ECO:0000256" key="8">
    <source>
        <dbReference type="ARBA" id="ARBA00022989"/>
    </source>
</evidence>
<evidence type="ECO:0000313" key="13">
    <source>
        <dbReference type="EMBL" id="EYC36862.1"/>
    </source>
</evidence>
<dbReference type="InterPro" id="IPR006593">
    <property type="entry name" value="Cyt_b561/ferric_Rdtase_TM"/>
</dbReference>
<dbReference type="PANTHER" id="PTHR10106">
    <property type="entry name" value="CYTOCHROME B561-RELATED"/>
    <property type="match status" value="1"/>
</dbReference>
<reference evidence="14" key="1">
    <citation type="journal article" date="2015" name="Nat. Genet.">
        <title>The genome and transcriptome of the zoonotic hookworm Ancylostoma ceylanicum identify infection-specific gene families.</title>
        <authorList>
            <person name="Schwarz E.M."/>
            <person name="Hu Y."/>
            <person name="Antoshechkin I."/>
            <person name="Miller M.M."/>
            <person name="Sternberg P.W."/>
            <person name="Aroian R.V."/>
        </authorList>
    </citation>
    <scope>NUCLEOTIDE SEQUENCE</scope>
    <source>
        <strain evidence="14">HY135</strain>
    </source>
</reference>
<dbReference type="InterPro" id="IPR043205">
    <property type="entry name" value="CYB561/CYBRD1-like"/>
</dbReference>
<dbReference type="GO" id="GO:0016020">
    <property type="term" value="C:membrane"/>
    <property type="evidence" value="ECO:0007669"/>
    <property type="project" value="UniProtKB-SubCell"/>
</dbReference>
<keyword evidence="8 11" id="KW-1133">Transmembrane helix</keyword>
<dbReference type="Proteomes" id="UP000024635">
    <property type="component" value="Unassembled WGS sequence"/>
</dbReference>
<dbReference type="OrthoDB" id="907479at2759"/>
<comment type="cofactor">
    <cofactor evidence="1">
        <name>heme b</name>
        <dbReference type="ChEBI" id="CHEBI:60344"/>
    </cofactor>
</comment>
<dbReference type="AlphaFoldDB" id="A0A016WC33"/>
<evidence type="ECO:0000256" key="7">
    <source>
        <dbReference type="ARBA" id="ARBA00022982"/>
    </source>
</evidence>
<feature type="domain" description="Cytochrome b561" evidence="12">
    <location>
        <begin position="26"/>
        <end position="238"/>
    </location>
</feature>
<accession>A0A016WC33</accession>
<dbReference type="PROSITE" id="PS50939">
    <property type="entry name" value="CYTOCHROME_B561"/>
    <property type="match status" value="1"/>
</dbReference>
<evidence type="ECO:0000256" key="5">
    <source>
        <dbReference type="ARBA" id="ARBA00022692"/>
    </source>
</evidence>
<dbReference type="Pfam" id="PF03188">
    <property type="entry name" value="Cytochrom_B561"/>
    <property type="match status" value="1"/>
</dbReference>
<comment type="subcellular location">
    <subcellularLocation>
        <location evidence="2">Membrane</location>
        <topology evidence="2">Multi-pass membrane protein</topology>
    </subcellularLocation>
</comment>
<dbReference type="Gene3D" id="1.20.120.1770">
    <property type="match status" value="1"/>
</dbReference>
<keyword evidence="5 11" id="KW-0812">Transmembrane</keyword>
<dbReference type="EMBL" id="JARK01000450">
    <property type="protein sequence ID" value="EYC36862.1"/>
    <property type="molecule type" value="Genomic_DNA"/>
</dbReference>
<evidence type="ECO:0000256" key="11">
    <source>
        <dbReference type="SAM" id="Phobius"/>
    </source>
</evidence>
<keyword evidence="14" id="KW-1185">Reference proteome</keyword>
<name>A0A016WC33_9BILA</name>
<evidence type="ECO:0000256" key="6">
    <source>
        <dbReference type="ARBA" id="ARBA00022723"/>
    </source>
</evidence>
<keyword evidence="4" id="KW-0349">Heme</keyword>
<keyword evidence="6" id="KW-0479">Metal-binding</keyword>
<evidence type="ECO:0000256" key="1">
    <source>
        <dbReference type="ARBA" id="ARBA00001970"/>
    </source>
</evidence>
<feature type="transmembrane region" description="Helical" evidence="11">
    <location>
        <begin position="138"/>
        <end position="161"/>
    </location>
</feature>
<evidence type="ECO:0000256" key="3">
    <source>
        <dbReference type="ARBA" id="ARBA00022448"/>
    </source>
</evidence>
<feature type="transmembrane region" description="Helical" evidence="11">
    <location>
        <begin position="173"/>
        <end position="197"/>
    </location>
</feature>
<proteinExistence type="predicted"/>
<feature type="transmembrane region" description="Helical" evidence="11">
    <location>
        <begin position="217"/>
        <end position="236"/>
    </location>
</feature>
<evidence type="ECO:0000259" key="12">
    <source>
        <dbReference type="PROSITE" id="PS50939"/>
    </source>
</evidence>
<gene>
    <name evidence="13" type="primary">Acey_s0850.g2684</name>
    <name evidence="13" type="ORF">Y032_0850g2684</name>
</gene>
<dbReference type="PANTHER" id="PTHR10106:SF0">
    <property type="entry name" value="LD36721P"/>
    <property type="match status" value="1"/>
</dbReference>
<evidence type="ECO:0000256" key="10">
    <source>
        <dbReference type="ARBA" id="ARBA00023136"/>
    </source>
</evidence>
<dbReference type="GO" id="GO:0046872">
    <property type="term" value="F:metal ion binding"/>
    <property type="evidence" value="ECO:0007669"/>
    <property type="project" value="UniProtKB-KW"/>
</dbReference>
<dbReference type="SMART" id="SM00665">
    <property type="entry name" value="B561"/>
    <property type="match status" value="1"/>
</dbReference>
<feature type="transmembrane region" description="Helical" evidence="11">
    <location>
        <begin position="98"/>
        <end position="118"/>
    </location>
</feature>
<comment type="caution">
    <text evidence="13">The sequence shown here is derived from an EMBL/GenBank/DDBJ whole genome shotgun (WGS) entry which is preliminary data.</text>
</comment>
<evidence type="ECO:0000256" key="9">
    <source>
        <dbReference type="ARBA" id="ARBA00023004"/>
    </source>
</evidence>
<sequence length="289" mass="31921">MNKNAATTSTSSDGKLPKSYKRTLVVTQVAGVLMIILSSLWMGKFDDGFRLPEEPGIYYAYHVLLMTCSVIEVLAIAALGQSLLVFRLQRPNEKRKAYTKHVVFACASSLLMIIGILIRYGSRGSIQRPKAHATYYSIHPWVGLVTVMLCLVECFTALFVYVKPGVSKKMKEATLPCHIFIGVAIVAMLLVSVSFGIGQRSTSRRAKSQIVPQMENIVSHSLSWSLIIFCGGVIALTCNPMWKREQAEARETPEDDLDEVTAPDLALNDADFKLGNSIIMQGIRETPSM</sequence>
<keyword evidence="3" id="KW-0813">Transport</keyword>
<dbReference type="GO" id="GO:0016491">
    <property type="term" value="F:oxidoreductase activity"/>
    <property type="evidence" value="ECO:0007669"/>
    <property type="project" value="InterPro"/>
</dbReference>
<evidence type="ECO:0000313" key="14">
    <source>
        <dbReference type="Proteomes" id="UP000024635"/>
    </source>
</evidence>
<evidence type="ECO:0000256" key="4">
    <source>
        <dbReference type="ARBA" id="ARBA00022617"/>
    </source>
</evidence>
<keyword evidence="10 11" id="KW-0472">Membrane</keyword>
<protein>
    <recommendedName>
        <fullName evidence="12">Cytochrome b561 domain-containing protein</fullName>
    </recommendedName>
</protein>
<feature type="transmembrane region" description="Helical" evidence="11">
    <location>
        <begin position="24"/>
        <end position="43"/>
    </location>
</feature>